<accession>A0A6M8NA46</accession>
<dbReference type="PROSITE" id="PS00061">
    <property type="entry name" value="ADH_SHORT"/>
    <property type="match status" value="1"/>
</dbReference>
<sequence length="228" mass="25372">MKTIIITGASNGIGKALAKKLRKKYQIINIDIIEKKMDRVKFYKCDLSSKEQLLKTIEKIKKDRNKIYALINNAAIFNHISLEEQTIEEWEKIISVNLTAPYILSKEFAPLLKESKGHIINISSTRALMSESGTEAYSSSKGAISSLTHALAVSLAPNVKVNSISPGWINTDVNYKPTTSDNEQHLSGRVGIPFDIVDVVKFLLKNRGFITGENIVVDGGMTKKMIYV</sequence>
<name>A0A6M8NA46_9BACT</name>
<dbReference type="InterPro" id="IPR020904">
    <property type="entry name" value="Sc_DH/Rdtase_CS"/>
</dbReference>
<evidence type="ECO:0000256" key="2">
    <source>
        <dbReference type="ARBA" id="ARBA00023002"/>
    </source>
</evidence>
<keyword evidence="4" id="KW-1185">Reference proteome</keyword>
<evidence type="ECO:0000313" key="3">
    <source>
        <dbReference type="EMBL" id="RXI43099.1"/>
    </source>
</evidence>
<dbReference type="RefSeq" id="WP_129012390.1">
    <property type="nucleotide sequence ID" value="NZ_CBCSEI010000002.1"/>
</dbReference>
<dbReference type="PRINTS" id="PR00080">
    <property type="entry name" value="SDRFAMILY"/>
</dbReference>
<dbReference type="Proteomes" id="UP000290378">
    <property type="component" value="Unassembled WGS sequence"/>
</dbReference>
<dbReference type="AlphaFoldDB" id="A0A6M8NA46"/>
<proteinExistence type="inferred from homology"/>
<evidence type="ECO:0000313" key="4">
    <source>
        <dbReference type="Proteomes" id="UP000290378"/>
    </source>
</evidence>
<keyword evidence="2" id="KW-0560">Oxidoreductase</keyword>
<dbReference type="PRINTS" id="PR00081">
    <property type="entry name" value="GDHRDH"/>
</dbReference>
<dbReference type="EMBL" id="NXII01000001">
    <property type="protein sequence ID" value="RXI43099.1"/>
    <property type="molecule type" value="Genomic_DNA"/>
</dbReference>
<dbReference type="SUPFAM" id="SSF51735">
    <property type="entry name" value="NAD(P)-binding Rossmann-fold domains"/>
    <property type="match status" value="1"/>
</dbReference>
<dbReference type="GO" id="GO:0016491">
    <property type="term" value="F:oxidoreductase activity"/>
    <property type="evidence" value="ECO:0007669"/>
    <property type="project" value="UniProtKB-KW"/>
</dbReference>
<protein>
    <submittedName>
        <fullName evidence="3">Short-chain dehydrogenase</fullName>
    </submittedName>
</protein>
<gene>
    <name evidence="3" type="ORF">CP963_00590</name>
</gene>
<organism evidence="3 4">
    <name type="scientific">Arcobacter cloacae</name>
    <dbReference type="NCBI Taxonomy" id="1054034"/>
    <lineage>
        <taxon>Bacteria</taxon>
        <taxon>Pseudomonadati</taxon>
        <taxon>Campylobacterota</taxon>
        <taxon>Epsilonproteobacteria</taxon>
        <taxon>Campylobacterales</taxon>
        <taxon>Arcobacteraceae</taxon>
        <taxon>Arcobacter</taxon>
    </lineage>
</organism>
<dbReference type="PANTHER" id="PTHR43639">
    <property type="entry name" value="OXIDOREDUCTASE, SHORT-CHAIN DEHYDROGENASE/REDUCTASE FAMILY (AFU_ORTHOLOGUE AFUA_5G02870)"/>
    <property type="match status" value="1"/>
</dbReference>
<comment type="similarity">
    <text evidence="1">Belongs to the short-chain dehydrogenases/reductases (SDR) family.</text>
</comment>
<evidence type="ECO:0000256" key="1">
    <source>
        <dbReference type="ARBA" id="ARBA00006484"/>
    </source>
</evidence>
<dbReference type="Gene3D" id="3.40.50.720">
    <property type="entry name" value="NAD(P)-binding Rossmann-like Domain"/>
    <property type="match status" value="1"/>
</dbReference>
<dbReference type="InterPro" id="IPR036291">
    <property type="entry name" value="NAD(P)-bd_dom_sf"/>
</dbReference>
<dbReference type="Pfam" id="PF13561">
    <property type="entry name" value="adh_short_C2"/>
    <property type="match status" value="1"/>
</dbReference>
<comment type="caution">
    <text evidence="3">The sequence shown here is derived from an EMBL/GenBank/DDBJ whole genome shotgun (WGS) entry which is preliminary data.</text>
</comment>
<reference evidence="3 4" key="1">
    <citation type="submission" date="2017-09" db="EMBL/GenBank/DDBJ databases">
        <title>Genomics of the genus Arcobacter.</title>
        <authorList>
            <person name="Perez-Cataluna A."/>
            <person name="Figueras M.J."/>
            <person name="Salas-Masso N."/>
        </authorList>
    </citation>
    <scope>NUCLEOTIDE SEQUENCE [LARGE SCALE GENOMIC DNA]</scope>
    <source>
        <strain evidence="3 4">CECT 7834</strain>
    </source>
</reference>
<dbReference type="InterPro" id="IPR002347">
    <property type="entry name" value="SDR_fam"/>
</dbReference>
<dbReference type="PANTHER" id="PTHR43639:SF1">
    <property type="entry name" value="SHORT-CHAIN DEHYDROGENASE_REDUCTASE FAMILY PROTEIN"/>
    <property type="match status" value="1"/>
</dbReference>